<dbReference type="RefSeq" id="WP_144747690.1">
    <property type="nucleotide sequence ID" value="NZ_VMNW02000036.1"/>
</dbReference>
<keyword evidence="4" id="KW-1185">Reference proteome</keyword>
<name>A0A5N0V1H0_9PSEU</name>
<protein>
    <submittedName>
        <fullName evidence="3">Class I SAM-dependent methyltransferase</fullName>
    </submittedName>
</protein>
<dbReference type="InterPro" id="IPR029063">
    <property type="entry name" value="SAM-dependent_MTases_sf"/>
</dbReference>
<evidence type="ECO:0000313" key="3">
    <source>
        <dbReference type="EMBL" id="KAA9158278.1"/>
    </source>
</evidence>
<evidence type="ECO:0000256" key="1">
    <source>
        <dbReference type="SAM" id="MobiDB-lite"/>
    </source>
</evidence>
<dbReference type="Proteomes" id="UP000319769">
    <property type="component" value="Unassembled WGS sequence"/>
</dbReference>
<dbReference type="Pfam" id="PF08241">
    <property type="entry name" value="Methyltransf_11"/>
    <property type="match status" value="1"/>
</dbReference>
<dbReference type="SUPFAM" id="SSF53335">
    <property type="entry name" value="S-adenosyl-L-methionine-dependent methyltransferases"/>
    <property type="match status" value="1"/>
</dbReference>
<evidence type="ECO:0000313" key="4">
    <source>
        <dbReference type="Proteomes" id="UP000319769"/>
    </source>
</evidence>
<keyword evidence="3" id="KW-0489">Methyltransferase</keyword>
<comment type="caution">
    <text evidence="3">The sequence shown here is derived from an EMBL/GenBank/DDBJ whole genome shotgun (WGS) entry which is preliminary data.</text>
</comment>
<dbReference type="AlphaFoldDB" id="A0A5N0V1H0"/>
<dbReference type="OrthoDB" id="9809391at2"/>
<organism evidence="3 4">
    <name type="scientific">Amycolatopsis acidicola</name>
    <dbReference type="NCBI Taxonomy" id="2596893"/>
    <lineage>
        <taxon>Bacteria</taxon>
        <taxon>Bacillati</taxon>
        <taxon>Actinomycetota</taxon>
        <taxon>Actinomycetes</taxon>
        <taxon>Pseudonocardiales</taxon>
        <taxon>Pseudonocardiaceae</taxon>
        <taxon>Amycolatopsis</taxon>
    </lineage>
</organism>
<gene>
    <name evidence="3" type="ORF">FPZ12_023355</name>
</gene>
<reference evidence="3" key="1">
    <citation type="submission" date="2019-09" db="EMBL/GenBank/DDBJ databases">
        <authorList>
            <person name="Teo W.F.A."/>
            <person name="Duangmal K."/>
        </authorList>
    </citation>
    <scope>NUCLEOTIDE SEQUENCE [LARGE SCALE GENOMIC DNA]</scope>
    <source>
        <strain evidence="3">K81G1</strain>
    </source>
</reference>
<dbReference type="GO" id="GO:0032259">
    <property type="term" value="P:methylation"/>
    <property type="evidence" value="ECO:0007669"/>
    <property type="project" value="UniProtKB-KW"/>
</dbReference>
<accession>A0A5N0V1H0</accession>
<dbReference type="GO" id="GO:0008757">
    <property type="term" value="F:S-adenosylmethionine-dependent methyltransferase activity"/>
    <property type="evidence" value="ECO:0007669"/>
    <property type="project" value="InterPro"/>
</dbReference>
<sequence>MDLERRADGSAGDADYGQIGGAYTRYRRPEPRIADQILQALGDARTVVNVGAGAGSYEPRDREVTPVEPSASMRAQRPANLATAIDGTAENLPFADGTFDAAMTTFSVHQWSELHAGLRELRRVARGPVVILTCDPALVRRFWLYEYAPEVLDTEARRYPAPGELTRVLGGATTVTPVPIPLDCVDGFNEAYYGRPEALLDPGARQANSAWSFVDDAVHDRFATTLRRHLDDGTWDSRYGDLRTQPTYDGSLILINSTP</sequence>
<dbReference type="EMBL" id="VMNW02000036">
    <property type="protein sequence ID" value="KAA9158278.1"/>
    <property type="molecule type" value="Genomic_DNA"/>
</dbReference>
<dbReference type="InterPro" id="IPR013216">
    <property type="entry name" value="Methyltransf_11"/>
</dbReference>
<keyword evidence="3" id="KW-0808">Transferase</keyword>
<feature type="region of interest" description="Disordered" evidence="1">
    <location>
        <begin position="53"/>
        <end position="77"/>
    </location>
</feature>
<feature type="domain" description="Methyltransferase type 11" evidence="2">
    <location>
        <begin position="50"/>
        <end position="126"/>
    </location>
</feature>
<evidence type="ECO:0000259" key="2">
    <source>
        <dbReference type="Pfam" id="PF08241"/>
    </source>
</evidence>
<proteinExistence type="predicted"/>
<dbReference type="Gene3D" id="3.40.50.150">
    <property type="entry name" value="Vaccinia Virus protein VP39"/>
    <property type="match status" value="1"/>
</dbReference>